<sequence length="173" mass="18345">MPHNGRHPIWALAPLESLTRGLSVRCTALEEEKGGASITEDQVQRAKPSLNMAIHSTLHYDQDVPVCLEDSSANILSVSMHSGAHFTGNTQSTSMLHAHGIALPIGPLFGNDDYDQTHLSLSKSHGYTSAPTDGGAVVWYCSNCGDGPKGSWQNCCAVCSHVRCGGCTVEAAK</sequence>
<keyword evidence="2" id="KW-1185">Reference proteome</keyword>
<gene>
    <name evidence="1" type="ORF">CC77DRAFT_1011953</name>
</gene>
<proteinExistence type="predicted"/>
<evidence type="ECO:0000313" key="2">
    <source>
        <dbReference type="Proteomes" id="UP000077248"/>
    </source>
</evidence>
<dbReference type="KEGG" id="aalt:CC77DRAFT_1011953"/>
<dbReference type="Proteomes" id="UP000077248">
    <property type="component" value="Unassembled WGS sequence"/>
</dbReference>
<dbReference type="RefSeq" id="XP_018382322.1">
    <property type="nucleotide sequence ID" value="XM_018523739.1"/>
</dbReference>
<evidence type="ECO:0000313" key="1">
    <source>
        <dbReference type="EMBL" id="OAG16901.1"/>
    </source>
</evidence>
<protein>
    <submittedName>
        <fullName evidence="1">Uncharacterized protein</fullName>
    </submittedName>
</protein>
<accession>A0A177DC48</accession>
<dbReference type="EMBL" id="KV441488">
    <property type="protein sequence ID" value="OAG16901.1"/>
    <property type="molecule type" value="Genomic_DNA"/>
</dbReference>
<name>A0A177DC48_ALTAL</name>
<dbReference type="GeneID" id="29109333"/>
<dbReference type="VEuPathDB" id="FungiDB:CC77DRAFT_1011953"/>
<dbReference type="AlphaFoldDB" id="A0A177DC48"/>
<organism evidence="1 2">
    <name type="scientific">Alternaria alternata</name>
    <name type="common">Alternaria rot fungus</name>
    <name type="synonym">Torula alternata</name>
    <dbReference type="NCBI Taxonomy" id="5599"/>
    <lineage>
        <taxon>Eukaryota</taxon>
        <taxon>Fungi</taxon>
        <taxon>Dikarya</taxon>
        <taxon>Ascomycota</taxon>
        <taxon>Pezizomycotina</taxon>
        <taxon>Dothideomycetes</taxon>
        <taxon>Pleosporomycetidae</taxon>
        <taxon>Pleosporales</taxon>
        <taxon>Pleosporineae</taxon>
        <taxon>Pleosporaceae</taxon>
        <taxon>Alternaria</taxon>
        <taxon>Alternaria sect. Alternaria</taxon>
        <taxon>Alternaria alternata complex</taxon>
    </lineage>
</organism>
<reference evidence="1 2" key="1">
    <citation type="submission" date="2016-05" db="EMBL/GenBank/DDBJ databases">
        <title>Comparative analysis of secretome profiles of manganese(II)-oxidizing ascomycete fungi.</title>
        <authorList>
            <consortium name="DOE Joint Genome Institute"/>
            <person name="Zeiner C.A."/>
            <person name="Purvine S.O."/>
            <person name="Zink E.M."/>
            <person name="Wu S."/>
            <person name="Pasa-Tolic L."/>
            <person name="Chaput D.L."/>
            <person name="Haridas S."/>
            <person name="Grigoriev I.V."/>
            <person name="Santelli C.M."/>
            <person name="Hansel C.M."/>
        </authorList>
    </citation>
    <scope>NUCLEOTIDE SEQUENCE [LARGE SCALE GENOMIC DNA]</scope>
    <source>
        <strain evidence="1 2">SRC1lrK2f</strain>
    </source>
</reference>